<dbReference type="AlphaFoldDB" id="A0A9P0B008"/>
<dbReference type="OrthoDB" id="6781030at2759"/>
<evidence type="ECO:0000313" key="1">
    <source>
        <dbReference type="EMBL" id="CAH0551040.1"/>
    </source>
</evidence>
<dbReference type="Proteomes" id="UP001154078">
    <property type="component" value="Chromosome 2"/>
</dbReference>
<organism evidence="1 2">
    <name type="scientific">Brassicogethes aeneus</name>
    <name type="common">Rape pollen beetle</name>
    <name type="synonym">Meligethes aeneus</name>
    <dbReference type="NCBI Taxonomy" id="1431903"/>
    <lineage>
        <taxon>Eukaryota</taxon>
        <taxon>Metazoa</taxon>
        <taxon>Ecdysozoa</taxon>
        <taxon>Arthropoda</taxon>
        <taxon>Hexapoda</taxon>
        <taxon>Insecta</taxon>
        <taxon>Pterygota</taxon>
        <taxon>Neoptera</taxon>
        <taxon>Endopterygota</taxon>
        <taxon>Coleoptera</taxon>
        <taxon>Polyphaga</taxon>
        <taxon>Cucujiformia</taxon>
        <taxon>Nitidulidae</taxon>
        <taxon>Meligethinae</taxon>
        <taxon>Brassicogethes</taxon>
    </lineage>
</organism>
<reference evidence="1" key="1">
    <citation type="submission" date="2021-12" db="EMBL/GenBank/DDBJ databases">
        <authorList>
            <person name="King R."/>
        </authorList>
    </citation>
    <scope>NUCLEOTIDE SEQUENCE</scope>
</reference>
<keyword evidence="2" id="KW-1185">Reference proteome</keyword>
<dbReference type="EMBL" id="OV121133">
    <property type="protein sequence ID" value="CAH0551040.1"/>
    <property type="molecule type" value="Genomic_DNA"/>
</dbReference>
<sequence length="130" mass="14852">MAEESNTNINNDKEENNLNVSFTEMLETPYKDIPKTTKKRKAINSKALIVKKEVFPTKTTTKVSKPKNIVSKTKDQGDKIKPKESWYCKVCRENVEKDMRLCSVSLVYFHEECVGLTKADKIVFVCPDCG</sequence>
<evidence type="ECO:0000313" key="2">
    <source>
        <dbReference type="Proteomes" id="UP001154078"/>
    </source>
</evidence>
<proteinExistence type="predicted"/>
<protein>
    <recommendedName>
        <fullName evidence="3">Zinc finger PHD-type domain-containing protein</fullName>
    </recommendedName>
</protein>
<dbReference type="Gene3D" id="3.30.40.10">
    <property type="entry name" value="Zinc/RING finger domain, C3HC4 (zinc finger)"/>
    <property type="match status" value="1"/>
</dbReference>
<name>A0A9P0B008_BRAAE</name>
<evidence type="ECO:0008006" key="3">
    <source>
        <dbReference type="Google" id="ProtNLM"/>
    </source>
</evidence>
<accession>A0A9P0B008</accession>
<dbReference type="SUPFAM" id="SSF57903">
    <property type="entry name" value="FYVE/PHD zinc finger"/>
    <property type="match status" value="1"/>
</dbReference>
<gene>
    <name evidence="1" type="ORF">MELIAE_LOCUS3735</name>
</gene>
<dbReference type="InterPro" id="IPR011011">
    <property type="entry name" value="Znf_FYVE_PHD"/>
</dbReference>
<dbReference type="InterPro" id="IPR013083">
    <property type="entry name" value="Znf_RING/FYVE/PHD"/>
</dbReference>